<keyword evidence="13" id="KW-1185">Reference proteome</keyword>
<evidence type="ECO:0000256" key="7">
    <source>
        <dbReference type="ARBA" id="ARBA00023004"/>
    </source>
</evidence>
<keyword evidence="6" id="KW-0560">Oxidoreductase</keyword>
<evidence type="ECO:0000256" key="2">
    <source>
        <dbReference type="ARBA" id="ARBA00004141"/>
    </source>
</evidence>
<evidence type="ECO:0000256" key="3">
    <source>
        <dbReference type="ARBA" id="ARBA00022692"/>
    </source>
</evidence>
<dbReference type="GO" id="GO:0120547">
    <property type="term" value="F:heme A synthase activity"/>
    <property type="evidence" value="ECO:0007669"/>
    <property type="project" value="UniProtKB-EC"/>
</dbReference>
<dbReference type="GO" id="GO:0006784">
    <property type="term" value="P:heme A biosynthetic process"/>
    <property type="evidence" value="ECO:0007669"/>
    <property type="project" value="InterPro"/>
</dbReference>
<dbReference type="InterPro" id="IPR003780">
    <property type="entry name" value="COX15/CtaA_fam"/>
</dbReference>
<keyword evidence="9" id="KW-0472">Membrane</keyword>
<dbReference type="PANTHER" id="PTHR23289:SF2">
    <property type="entry name" value="CYTOCHROME C OXIDASE ASSEMBLY PROTEIN COX15 HOMOLOG"/>
    <property type="match status" value="1"/>
</dbReference>
<gene>
    <name evidence="12" type="ORF">FRX31_030937</name>
</gene>
<sequence length="112" mass="12424">MVKCGLEEPEFEYVKPRVSPYQLAAHLTSAFSIYCGLLWTGLSVVMPEPSPALLGLWFGFARRLIKRLASCCKVFDWEYHGHGSPSSHSGNINTSILSYVPVSLASAHQPER</sequence>
<dbReference type="Proteomes" id="UP000554482">
    <property type="component" value="Unassembled WGS sequence"/>
</dbReference>
<comment type="caution">
    <text evidence="12">The sequence shown here is derived from an EMBL/GenBank/DDBJ whole genome shotgun (WGS) entry which is preliminary data.</text>
</comment>
<dbReference type="GO" id="GO:0005743">
    <property type="term" value="C:mitochondrial inner membrane"/>
    <property type="evidence" value="ECO:0007669"/>
    <property type="project" value="TreeGrafter"/>
</dbReference>
<proteinExistence type="predicted"/>
<comment type="catalytic activity">
    <reaction evidence="11">
        <text>Fe(II)-heme o + 2 A + H2O = Fe(II)-heme a + 2 AH2</text>
        <dbReference type="Rhea" id="RHEA:63388"/>
        <dbReference type="ChEBI" id="CHEBI:13193"/>
        <dbReference type="ChEBI" id="CHEBI:15377"/>
        <dbReference type="ChEBI" id="CHEBI:17499"/>
        <dbReference type="ChEBI" id="CHEBI:60530"/>
        <dbReference type="ChEBI" id="CHEBI:61715"/>
        <dbReference type="EC" id="1.17.99.9"/>
    </reaction>
    <physiologicalReaction direction="left-to-right" evidence="11">
        <dbReference type="Rhea" id="RHEA:63389"/>
    </physiologicalReaction>
</comment>
<dbReference type="Pfam" id="PF02628">
    <property type="entry name" value="COX15-CtaA"/>
    <property type="match status" value="1"/>
</dbReference>
<dbReference type="EMBL" id="JABWDY010038718">
    <property type="protein sequence ID" value="KAF5179476.1"/>
    <property type="molecule type" value="Genomic_DNA"/>
</dbReference>
<evidence type="ECO:0000256" key="8">
    <source>
        <dbReference type="ARBA" id="ARBA00023133"/>
    </source>
</evidence>
<keyword evidence="8" id="KW-0350">Heme biosynthesis</keyword>
<comment type="cofactor">
    <cofactor evidence="1">
        <name>heme b</name>
        <dbReference type="ChEBI" id="CHEBI:60344"/>
    </cofactor>
</comment>
<organism evidence="12 13">
    <name type="scientific">Thalictrum thalictroides</name>
    <name type="common">Rue-anemone</name>
    <name type="synonym">Anemone thalictroides</name>
    <dbReference type="NCBI Taxonomy" id="46969"/>
    <lineage>
        <taxon>Eukaryota</taxon>
        <taxon>Viridiplantae</taxon>
        <taxon>Streptophyta</taxon>
        <taxon>Embryophyta</taxon>
        <taxon>Tracheophyta</taxon>
        <taxon>Spermatophyta</taxon>
        <taxon>Magnoliopsida</taxon>
        <taxon>Ranunculales</taxon>
        <taxon>Ranunculaceae</taxon>
        <taxon>Thalictroideae</taxon>
        <taxon>Thalictrum</taxon>
    </lineage>
</organism>
<comment type="pathway">
    <text evidence="10">Porphyrin-containing compound metabolism; heme A biosynthesis; heme A from heme O: step 1/1.</text>
</comment>
<evidence type="ECO:0000313" key="13">
    <source>
        <dbReference type="Proteomes" id="UP000554482"/>
    </source>
</evidence>
<evidence type="ECO:0000256" key="11">
    <source>
        <dbReference type="ARBA" id="ARBA00048044"/>
    </source>
</evidence>
<comment type="subcellular location">
    <subcellularLocation>
        <location evidence="2">Membrane</location>
        <topology evidence="2">Multi-pass membrane protein</topology>
    </subcellularLocation>
</comment>
<protein>
    <submittedName>
        <fullName evidence="12">Cytochrome c oxidase assembly protein cox15</fullName>
    </submittedName>
</protein>
<evidence type="ECO:0000256" key="6">
    <source>
        <dbReference type="ARBA" id="ARBA00023002"/>
    </source>
</evidence>
<reference evidence="12 13" key="1">
    <citation type="submission" date="2020-06" db="EMBL/GenBank/DDBJ databases">
        <title>Transcriptomic and genomic resources for Thalictrum thalictroides and T. hernandezii: Facilitating candidate gene discovery in an emerging model plant lineage.</title>
        <authorList>
            <person name="Arias T."/>
            <person name="Riano-Pachon D.M."/>
            <person name="Di Stilio V.S."/>
        </authorList>
    </citation>
    <scope>NUCLEOTIDE SEQUENCE [LARGE SCALE GENOMIC DNA]</scope>
    <source>
        <strain evidence="13">cv. WT478/WT964</strain>
        <tissue evidence="12">Leaves</tissue>
    </source>
</reference>
<keyword evidence="5" id="KW-1133">Transmembrane helix</keyword>
<name>A0A7J6V3H9_THATH</name>
<evidence type="ECO:0000256" key="4">
    <source>
        <dbReference type="ARBA" id="ARBA00022723"/>
    </source>
</evidence>
<dbReference type="InterPro" id="IPR023754">
    <property type="entry name" value="HemeA_Synthase_type2"/>
</dbReference>
<evidence type="ECO:0000256" key="5">
    <source>
        <dbReference type="ARBA" id="ARBA00022989"/>
    </source>
</evidence>
<evidence type="ECO:0000256" key="1">
    <source>
        <dbReference type="ARBA" id="ARBA00001970"/>
    </source>
</evidence>
<dbReference type="GO" id="GO:0046872">
    <property type="term" value="F:metal ion binding"/>
    <property type="evidence" value="ECO:0007669"/>
    <property type="project" value="UniProtKB-KW"/>
</dbReference>
<evidence type="ECO:0000256" key="9">
    <source>
        <dbReference type="ARBA" id="ARBA00023136"/>
    </source>
</evidence>
<dbReference type="GO" id="GO:0016653">
    <property type="term" value="F:oxidoreductase activity, acting on NAD(P)H, heme protein as acceptor"/>
    <property type="evidence" value="ECO:0007669"/>
    <property type="project" value="TreeGrafter"/>
</dbReference>
<keyword evidence="4" id="KW-0479">Metal-binding</keyword>
<dbReference type="AlphaFoldDB" id="A0A7J6V3H9"/>
<evidence type="ECO:0000313" key="12">
    <source>
        <dbReference type="EMBL" id="KAF5179476.1"/>
    </source>
</evidence>
<keyword evidence="3" id="KW-0812">Transmembrane</keyword>
<keyword evidence="7" id="KW-0408">Iron</keyword>
<dbReference type="OrthoDB" id="1726137at2759"/>
<dbReference type="PANTHER" id="PTHR23289">
    <property type="entry name" value="CYTOCHROME C OXIDASE ASSEMBLY PROTEIN COX15"/>
    <property type="match status" value="1"/>
</dbReference>
<accession>A0A7J6V3H9</accession>
<evidence type="ECO:0000256" key="10">
    <source>
        <dbReference type="ARBA" id="ARBA00044501"/>
    </source>
</evidence>